<reference evidence="2 3" key="1">
    <citation type="submission" date="2018-11" db="EMBL/GenBank/DDBJ databases">
        <authorList>
            <consortium name="Pathogen Informatics"/>
        </authorList>
    </citation>
    <scope>NUCLEOTIDE SEQUENCE [LARGE SCALE GENOMIC DNA]</scope>
</reference>
<gene>
    <name evidence="2" type="ORF">DILT_LOCUS15809</name>
</gene>
<keyword evidence="3" id="KW-1185">Reference proteome</keyword>
<feature type="signal peptide" evidence="1">
    <location>
        <begin position="1"/>
        <end position="26"/>
    </location>
</feature>
<dbReference type="AlphaFoldDB" id="A0A3P7N8E6"/>
<evidence type="ECO:0000313" key="3">
    <source>
        <dbReference type="Proteomes" id="UP000281553"/>
    </source>
</evidence>
<evidence type="ECO:0008006" key="4">
    <source>
        <dbReference type="Google" id="ProtNLM"/>
    </source>
</evidence>
<protein>
    <recommendedName>
        <fullName evidence="4">ZP domain-containing protein</fullName>
    </recommendedName>
</protein>
<feature type="chain" id="PRO_5017960825" description="ZP domain-containing protein" evidence="1">
    <location>
        <begin position="27"/>
        <end position="150"/>
    </location>
</feature>
<sequence length="150" mass="17414">MILDLGLLLGWFAAVSFYTNIERSHAATFVLDRMVAEVTQDARGIPVNCDFEYPDVFSAHQHVEERQLAIFFFLDRELDVGEDRVQIRCEIPNVVSTNDDKRVINIPNPQSWSIMFESQCLQSLARLSNLSHPFFCSPFTWEFIILYHQL</sequence>
<dbReference type="EMBL" id="UYRU01081197">
    <property type="protein sequence ID" value="VDN31688.1"/>
    <property type="molecule type" value="Genomic_DNA"/>
</dbReference>
<accession>A0A3P7N8E6</accession>
<dbReference type="Proteomes" id="UP000281553">
    <property type="component" value="Unassembled WGS sequence"/>
</dbReference>
<organism evidence="2 3">
    <name type="scientific">Dibothriocephalus latus</name>
    <name type="common">Fish tapeworm</name>
    <name type="synonym">Diphyllobothrium latum</name>
    <dbReference type="NCBI Taxonomy" id="60516"/>
    <lineage>
        <taxon>Eukaryota</taxon>
        <taxon>Metazoa</taxon>
        <taxon>Spiralia</taxon>
        <taxon>Lophotrochozoa</taxon>
        <taxon>Platyhelminthes</taxon>
        <taxon>Cestoda</taxon>
        <taxon>Eucestoda</taxon>
        <taxon>Diphyllobothriidea</taxon>
        <taxon>Diphyllobothriidae</taxon>
        <taxon>Dibothriocephalus</taxon>
    </lineage>
</organism>
<keyword evidence="1" id="KW-0732">Signal</keyword>
<evidence type="ECO:0000256" key="1">
    <source>
        <dbReference type="SAM" id="SignalP"/>
    </source>
</evidence>
<evidence type="ECO:0000313" key="2">
    <source>
        <dbReference type="EMBL" id="VDN31688.1"/>
    </source>
</evidence>
<name>A0A3P7N8E6_DIBLA</name>
<proteinExistence type="predicted"/>
<dbReference type="OrthoDB" id="10457581at2759"/>